<reference evidence="3" key="2">
    <citation type="submission" date="2013-12" db="EMBL/GenBank/DDBJ databases">
        <authorList>
            <person name="Yu Y."/>
            <person name="Lee S."/>
            <person name="de Baynast K."/>
            <person name="Wissotski M."/>
            <person name="Liu L."/>
            <person name="Talag J."/>
            <person name="Goicoechea J."/>
            <person name="Angelova A."/>
            <person name="Jetty R."/>
            <person name="Kudrna D."/>
            <person name="Golser W."/>
            <person name="Rivera L."/>
            <person name="Zhang J."/>
            <person name="Wing R."/>
        </authorList>
    </citation>
    <scope>NUCLEOTIDE SEQUENCE</scope>
</reference>
<name>A0A0D9VBY0_9ORYZ</name>
<dbReference type="EnsemblPlants" id="LPERR02G02600.1">
    <property type="protein sequence ID" value="LPERR02G02600.1"/>
    <property type="gene ID" value="LPERR02G02600"/>
</dbReference>
<dbReference type="AlphaFoldDB" id="A0A0D9VBY0"/>
<proteinExistence type="predicted"/>
<evidence type="ECO:0000313" key="2">
    <source>
        <dbReference type="EnsemblPlants" id="LPERR02G02600.1"/>
    </source>
</evidence>
<sequence>MTPDCEEDTPRATCKILCFICCVLNPNHSCTQGRSSSSAAAAVFAGDGSRKIGVSPSISGVDAATGESEGPTDGDAADCVHGCKKN</sequence>
<feature type="region of interest" description="Disordered" evidence="1">
    <location>
        <begin position="49"/>
        <end position="76"/>
    </location>
</feature>
<dbReference type="HOGENOM" id="CLU_2501182_0_0_1"/>
<dbReference type="Proteomes" id="UP000032180">
    <property type="component" value="Chromosome 2"/>
</dbReference>
<reference evidence="2 3" key="1">
    <citation type="submission" date="2012-08" db="EMBL/GenBank/DDBJ databases">
        <title>Oryza genome evolution.</title>
        <authorList>
            <person name="Wing R.A."/>
        </authorList>
    </citation>
    <scope>NUCLEOTIDE SEQUENCE</scope>
</reference>
<protein>
    <submittedName>
        <fullName evidence="2">Uncharacterized protein</fullName>
    </submittedName>
</protein>
<dbReference type="Gramene" id="LPERR02G02600.1">
    <property type="protein sequence ID" value="LPERR02G02600.1"/>
    <property type="gene ID" value="LPERR02G02600"/>
</dbReference>
<reference evidence="2" key="3">
    <citation type="submission" date="2015-04" db="UniProtKB">
        <authorList>
            <consortium name="EnsemblPlants"/>
        </authorList>
    </citation>
    <scope>IDENTIFICATION</scope>
</reference>
<evidence type="ECO:0000256" key="1">
    <source>
        <dbReference type="SAM" id="MobiDB-lite"/>
    </source>
</evidence>
<keyword evidence="3" id="KW-1185">Reference proteome</keyword>
<organism evidence="2 3">
    <name type="scientific">Leersia perrieri</name>
    <dbReference type="NCBI Taxonomy" id="77586"/>
    <lineage>
        <taxon>Eukaryota</taxon>
        <taxon>Viridiplantae</taxon>
        <taxon>Streptophyta</taxon>
        <taxon>Embryophyta</taxon>
        <taxon>Tracheophyta</taxon>
        <taxon>Spermatophyta</taxon>
        <taxon>Magnoliopsida</taxon>
        <taxon>Liliopsida</taxon>
        <taxon>Poales</taxon>
        <taxon>Poaceae</taxon>
        <taxon>BOP clade</taxon>
        <taxon>Oryzoideae</taxon>
        <taxon>Oryzeae</taxon>
        <taxon>Oryzinae</taxon>
        <taxon>Leersia</taxon>
    </lineage>
</organism>
<accession>A0A0D9VBY0</accession>
<evidence type="ECO:0000313" key="3">
    <source>
        <dbReference type="Proteomes" id="UP000032180"/>
    </source>
</evidence>